<reference evidence="4" key="1">
    <citation type="journal article" date="2020" name="Nature">
        <title>Giant virus diversity and host interactions through global metagenomics.</title>
        <authorList>
            <person name="Schulz F."/>
            <person name="Roux S."/>
            <person name="Paez-Espino D."/>
            <person name="Jungbluth S."/>
            <person name="Walsh D.A."/>
            <person name="Denef V.J."/>
            <person name="McMahon K.D."/>
            <person name="Konstantinidis K.T."/>
            <person name="Eloe-Fadrosh E.A."/>
            <person name="Kyrpides N.C."/>
            <person name="Woyke T."/>
        </authorList>
    </citation>
    <scope>NUCLEOTIDE SEQUENCE</scope>
    <source>
        <strain evidence="4">GVMAG-S-1101164-72</strain>
    </source>
</reference>
<feature type="coiled-coil region" evidence="1">
    <location>
        <begin position="397"/>
        <end position="424"/>
    </location>
</feature>
<keyword evidence="3" id="KW-0472">Membrane</keyword>
<keyword evidence="1" id="KW-0175">Coiled coil</keyword>
<feature type="transmembrane region" description="Helical" evidence="3">
    <location>
        <begin position="98"/>
        <end position="122"/>
    </location>
</feature>
<accession>A0A6C0ANZ5</accession>
<sequence length="737" mass="81866">MESVANEAMDMVQRRITDGIRYVIKSPMGTHIQRAMDLFKKDDTADHFDTSGQDVSGRDTSDSAINIVGDIAKDFTTNLFKNNSSKSEANLGKSVGSWIWFGITLLLCIMFAVFTANSMIFIPWPLRLITFLLILFGSWISGPVFIIMSLYYIGYVFTSMYKRSLLKEGDPPIRLLPKLYTMLPLRTASGGMLDTLLYPFTYFTSGDQGTAYQLYKFDELDYIDSIKKQIPDWNSIKNTLGVPTLLAEFIDHLDHMNVAYKKDASGNVTGSTVELPESTDVGELLTMYNETTKTDDFKRRKILDMLNRKLDPEDTERLDTLSDYIQGLMKEKRFVEAVAFSRILLGKRQVLNKAGKESDQARATLLKALMAREKEVGLKVEELTKQIATDKSNGTDTKKLDLEKSRLEQTSNNIREEIDRLGQKVRSASIMPTYDTEGKDLSKEISNLIGEINALISQEGGSSTASASAAASSSIPTDKIASLVQKFAQLNDILDANEAVDWAELSSAKENIQRLRKLKSALQKEVDRLRPLKESSADILQDFNLKTAELAGTEEDAEHALKQISDIVPALYKKAELYQELQKKLDAKAEPVFKEEARKLEARRKPIEELYGLVSPPADAKTNLDAILSKIPTQANVSKITIPQKNDRGTLRKATNAIGLTTTKNKPSVPPSGIVSSMSSVPGPAQAQQLRYGKQGRLTQQTSLYPSSPSAPPYMGLESNLREPLLGSEISTKGSIN</sequence>
<evidence type="ECO:0000256" key="1">
    <source>
        <dbReference type="SAM" id="Coils"/>
    </source>
</evidence>
<protein>
    <submittedName>
        <fullName evidence="4">Uncharacterized protein</fullName>
    </submittedName>
</protein>
<evidence type="ECO:0000313" key="4">
    <source>
        <dbReference type="EMBL" id="QHS81539.1"/>
    </source>
</evidence>
<evidence type="ECO:0000256" key="3">
    <source>
        <dbReference type="SAM" id="Phobius"/>
    </source>
</evidence>
<name>A0A6C0ANZ5_9ZZZZ</name>
<keyword evidence="3" id="KW-0812">Transmembrane</keyword>
<keyword evidence="3" id="KW-1133">Transmembrane helix</keyword>
<dbReference type="EMBL" id="MN740758">
    <property type="protein sequence ID" value="QHS81539.1"/>
    <property type="molecule type" value="Genomic_DNA"/>
</dbReference>
<feature type="transmembrane region" description="Helical" evidence="3">
    <location>
        <begin position="128"/>
        <end position="153"/>
    </location>
</feature>
<dbReference type="AlphaFoldDB" id="A0A6C0ANZ5"/>
<organism evidence="4">
    <name type="scientific">viral metagenome</name>
    <dbReference type="NCBI Taxonomy" id="1070528"/>
    <lineage>
        <taxon>unclassified sequences</taxon>
        <taxon>metagenomes</taxon>
        <taxon>organismal metagenomes</taxon>
    </lineage>
</organism>
<feature type="region of interest" description="Disordered" evidence="2">
    <location>
        <begin position="661"/>
        <end position="737"/>
    </location>
</feature>
<proteinExistence type="predicted"/>
<evidence type="ECO:0000256" key="2">
    <source>
        <dbReference type="SAM" id="MobiDB-lite"/>
    </source>
</evidence>